<dbReference type="RefSeq" id="WP_275821962.1">
    <property type="nucleotide sequence ID" value="NZ_BAAANM010000041.1"/>
</dbReference>
<gene>
    <name evidence="1" type="ORF">P2L57_35855</name>
</gene>
<evidence type="ECO:0000313" key="1">
    <source>
        <dbReference type="EMBL" id="MDF2260898.1"/>
    </source>
</evidence>
<protein>
    <submittedName>
        <fullName evidence="1">Uncharacterized protein</fullName>
    </submittedName>
</protein>
<name>A0ABT5ZB47_9ACTN</name>
<sequence length="53" mass="5570">MGRAVIDGDDLPERLVELATMVVEALLQAGLPPYDMDAAADGEETGVVLAKRS</sequence>
<accession>A0ABT5ZB47</accession>
<organism evidence="1 2">
    <name type="scientific">Streptantibioticus ferralitis</name>
    <dbReference type="NCBI Taxonomy" id="236510"/>
    <lineage>
        <taxon>Bacteria</taxon>
        <taxon>Bacillati</taxon>
        <taxon>Actinomycetota</taxon>
        <taxon>Actinomycetes</taxon>
        <taxon>Kitasatosporales</taxon>
        <taxon>Streptomycetaceae</taxon>
        <taxon>Streptantibioticus</taxon>
    </lineage>
</organism>
<keyword evidence="2" id="KW-1185">Reference proteome</keyword>
<comment type="caution">
    <text evidence="1">The sequence shown here is derived from an EMBL/GenBank/DDBJ whole genome shotgun (WGS) entry which is preliminary data.</text>
</comment>
<reference evidence="1 2" key="1">
    <citation type="submission" date="2023-03" db="EMBL/GenBank/DDBJ databases">
        <title>Draft genome sequence of type strain Streptomyces ferralitis JCM 14344.</title>
        <authorList>
            <person name="Klaysubun C."/>
            <person name="Duangmal K."/>
        </authorList>
    </citation>
    <scope>NUCLEOTIDE SEQUENCE [LARGE SCALE GENOMIC DNA]</scope>
    <source>
        <strain evidence="1 2">JCM 14344</strain>
    </source>
</reference>
<dbReference type="EMBL" id="JARHTQ010000043">
    <property type="protein sequence ID" value="MDF2260898.1"/>
    <property type="molecule type" value="Genomic_DNA"/>
</dbReference>
<proteinExistence type="predicted"/>
<evidence type="ECO:0000313" key="2">
    <source>
        <dbReference type="Proteomes" id="UP001220022"/>
    </source>
</evidence>
<dbReference type="Proteomes" id="UP001220022">
    <property type="component" value="Unassembled WGS sequence"/>
</dbReference>